<accession>A0AAN6WLF7</accession>
<name>A0AAN6WLF7_9PEZI</name>
<dbReference type="Proteomes" id="UP001302126">
    <property type="component" value="Unassembled WGS sequence"/>
</dbReference>
<reference evidence="1" key="2">
    <citation type="submission" date="2023-05" db="EMBL/GenBank/DDBJ databases">
        <authorList>
            <consortium name="Lawrence Berkeley National Laboratory"/>
            <person name="Steindorff A."/>
            <person name="Hensen N."/>
            <person name="Bonometti L."/>
            <person name="Westerberg I."/>
            <person name="Brannstrom I.O."/>
            <person name="Guillou S."/>
            <person name="Cros-Aarteil S."/>
            <person name="Calhoun S."/>
            <person name="Haridas S."/>
            <person name="Kuo A."/>
            <person name="Mondo S."/>
            <person name="Pangilinan J."/>
            <person name="Riley R."/>
            <person name="Labutti K."/>
            <person name="Andreopoulos B."/>
            <person name="Lipzen A."/>
            <person name="Chen C."/>
            <person name="Yanf M."/>
            <person name="Daum C."/>
            <person name="Ng V."/>
            <person name="Clum A."/>
            <person name="Ohm R."/>
            <person name="Martin F."/>
            <person name="Silar P."/>
            <person name="Natvig D."/>
            <person name="Lalanne C."/>
            <person name="Gautier V."/>
            <person name="Ament-Velasquez S.L."/>
            <person name="Kruys A."/>
            <person name="Hutchinson M.I."/>
            <person name="Powell A.J."/>
            <person name="Barry K."/>
            <person name="Miller A.N."/>
            <person name="Grigoriev I.V."/>
            <person name="Debuchy R."/>
            <person name="Gladieux P."/>
            <person name="Thoren M.H."/>
            <person name="Johannesson H."/>
        </authorList>
    </citation>
    <scope>NUCLEOTIDE SEQUENCE</scope>
    <source>
        <strain evidence="1">PSN309</strain>
    </source>
</reference>
<gene>
    <name evidence="1" type="ORF">QBC35DRAFT_392405</name>
</gene>
<dbReference type="EMBL" id="MU864505">
    <property type="protein sequence ID" value="KAK4184095.1"/>
    <property type="molecule type" value="Genomic_DNA"/>
</dbReference>
<proteinExistence type="predicted"/>
<organism evidence="1 2">
    <name type="scientific">Podospora australis</name>
    <dbReference type="NCBI Taxonomy" id="1536484"/>
    <lineage>
        <taxon>Eukaryota</taxon>
        <taxon>Fungi</taxon>
        <taxon>Dikarya</taxon>
        <taxon>Ascomycota</taxon>
        <taxon>Pezizomycotina</taxon>
        <taxon>Sordariomycetes</taxon>
        <taxon>Sordariomycetidae</taxon>
        <taxon>Sordariales</taxon>
        <taxon>Podosporaceae</taxon>
        <taxon>Podospora</taxon>
    </lineage>
</organism>
<comment type="caution">
    <text evidence="1">The sequence shown here is derived from an EMBL/GenBank/DDBJ whole genome shotgun (WGS) entry which is preliminary data.</text>
</comment>
<evidence type="ECO:0000313" key="2">
    <source>
        <dbReference type="Proteomes" id="UP001302126"/>
    </source>
</evidence>
<evidence type="ECO:0000313" key="1">
    <source>
        <dbReference type="EMBL" id="KAK4184095.1"/>
    </source>
</evidence>
<sequence length="278" mass="30193">MDRCWFILPHHDVQPPRISPTGIGALAGGLCPGHIIPSPSSTDLDSVLNAAGPLPIHPDMHIHETTAMNFTWSRKRGRSYFQAMGGGVPILAAGGVTAEAHAGVAFEKSRTRDLRPTRVYLEDLLEDPAIQDWIEKKKLLGSWELYMITGVKVAKGGKVTVRDGKLQRGFSGFAEAHNNTGVSRETQTGSSQESMSDFVWAVRLEKITKGIFDRTRSKSRYYSKGAAFGLPQAGQLGIDDVLTEVGIDAEQVDLLEGEKYAVCIKAQQAPGAFDDSVD</sequence>
<keyword evidence="2" id="KW-1185">Reference proteome</keyword>
<dbReference type="AlphaFoldDB" id="A0AAN6WLF7"/>
<protein>
    <submittedName>
        <fullName evidence="1">Uncharacterized protein</fullName>
    </submittedName>
</protein>
<reference evidence="1" key="1">
    <citation type="journal article" date="2023" name="Mol. Phylogenet. Evol.">
        <title>Genome-scale phylogeny and comparative genomics of the fungal order Sordariales.</title>
        <authorList>
            <person name="Hensen N."/>
            <person name="Bonometti L."/>
            <person name="Westerberg I."/>
            <person name="Brannstrom I.O."/>
            <person name="Guillou S."/>
            <person name="Cros-Aarteil S."/>
            <person name="Calhoun S."/>
            <person name="Haridas S."/>
            <person name="Kuo A."/>
            <person name="Mondo S."/>
            <person name="Pangilinan J."/>
            <person name="Riley R."/>
            <person name="LaButti K."/>
            <person name="Andreopoulos B."/>
            <person name="Lipzen A."/>
            <person name="Chen C."/>
            <person name="Yan M."/>
            <person name="Daum C."/>
            <person name="Ng V."/>
            <person name="Clum A."/>
            <person name="Steindorff A."/>
            <person name="Ohm R.A."/>
            <person name="Martin F."/>
            <person name="Silar P."/>
            <person name="Natvig D.O."/>
            <person name="Lalanne C."/>
            <person name="Gautier V."/>
            <person name="Ament-Velasquez S.L."/>
            <person name="Kruys A."/>
            <person name="Hutchinson M.I."/>
            <person name="Powell A.J."/>
            <person name="Barry K."/>
            <person name="Miller A.N."/>
            <person name="Grigoriev I.V."/>
            <person name="Debuchy R."/>
            <person name="Gladieux P."/>
            <person name="Hiltunen Thoren M."/>
            <person name="Johannesson H."/>
        </authorList>
    </citation>
    <scope>NUCLEOTIDE SEQUENCE</scope>
    <source>
        <strain evidence="1">PSN309</strain>
    </source>
</reference>